<protein>
    <recommendedName>
        <fullName evidence="10">Transcription factor GTE4-like</fullName>
    </recommendedName>
</protein>
<evidence type="ECO:0000313" key="8">
    <source>
        <dbReference type="EMBL" id="KAG5579142.1"/>
    </source>
</evidence>
<evidence type="ECO:0000256" key="4">
    <source>
        <dbReference type="PROSITE-ProRule" id="PRU00035"/>
    </source>
</evidence>
<dbReference type="InterPro" id="IPR037377">
    <property type="entry name" value="GTE_bromo"/>
</dbReference>
<accession>A0A9J5WW14</accession>
<dbReference type="Gene3D" id="1.20.1270.220">
    <property type="match status" value="1"/>
</dbReference>
<keyword evidence="9" id="KW-1185">Reference proteome</keyword>
<feature type="compositionally biased region" description="Basic and acidic residues" evidence="5">
    <location>
        <begin position="415"/>
        <end position="430"/>
    </location>
</feature>
<evidence type="ECO:0000259" key="6">
    <source>
        <dbReference type="PROSITE" id="PS50014"/>
    </source>
</evidence>
<keyword evidence="2 4" id="KW-0103">Bromodomain</keyword>
<dbReference type="Pfam" id="PF00439">
    <property type="entry name" value="Bromodomain"/>
    <property type="match status" value="1"/>
</dbReference>
<comment type="caution">
    <text evidence="8">The sequence shown here is derived from an EMBL/GenBank/DDBJ whole genome shotgun (WGS) entry which is preliminary data.</text>
</comment>
<evidence type="ECO:0008006" key="10">
    <source>
        <dbReference type="Google" id="ProtNLM"/>
    </source>
</evidence>
<organism evidence="8 9">
    <name type="scientific">Solanum commersonii</name>
    <name type="common">Commerson's wild potato</name>
    <name type="synonym">Commerson's nightshade</name>
    <dbReference type="NCBI Taxonomy" id="4109"/>
    <lineage>
        <taxon>Eukaryota</taxon>
        <taxon>Viridiplantae</taxon>
        <taxon>Streptophyta</taxon>
        <taxon>Embryophyta</taxon>
        <taxon>Tracheophyta</taxon>
        <taxon>Spermatophyta</taxon>
        <taxon>Magnoliopsida</taxon>
        <taxon>eudicotyledons</taxon>
        <taxon>Gunneridae</taxon>
        <taxon>Pentapetalae</taxon>
        <taxon>asterids</taxon>
        <taxon>lamiids</taxon>
        <taxon>Solanales</taxon>
        <taxon>Solanaceae</taxon>
        <taxon>Solanoideae</taxon>
        <taxon>Solaneae</taxon>
        <taxon>Solanum</taxon>
    </lineage>
</organism>
<sequence>MTSGTMMNGENGGSEEQQNMTESKVYRRKSFKGLNNIGDGLQHPHSEILGIEGVNSSRKIVGLRLEAASEGSSSLNRALTLENTGIFAGSGQENSARINLTFKSKREMRELRRKLQSELDLVRSLVKKIEAKNVQKTGPGIDKDSGVRRVHSDVSKMGQHLESRPSNQLSVSVLENSHGVGENVEKEKRTPKVNQFYRNSEFILAKDKIPPAESNKKSKSNAKKVSGPESGPGIELGKFSNQMLKNCRALLERLMKHKHGWVFNQPVDTEGLGLHDYFDIIKNPMDLGTVKSRLETNLYKSPKEFAEDVRLTFQNAMTYNPKGQDVYMMAEQLSKIFEEKWPTIEADYMRELRLSMDSEVSLQTPTSKKPPPLRPSGMRKTLDRSESTTRPVGSKTKSVAVSQSGRTPAPKKPKAKDPNKREMTYDEKQKLSTSLQNLPSEKLENVVQIIKKRNSSLCQQDDEIEVDIDSVDTETLWELDRFVIYYKKSLSKNKRKTELADQEKKETEQNVQEKNANPVVVEIPKESKAEEKGTSSNLAQLENQGKNISQPGSSSTDSVSSSSDSDSESSSGGASDAEHSPKS</sequence>
<evidence type="ECO:0000256" key="5">
    <source>
        <dbReference type="SAM" id="MobiDB-lite"/>
    </source>
</evidence>
<name>A0A9J5WW14_SOLCO</name>
<dbReference type="PRINTS" id="PR00503">
    <property type="entry name" value="BROMODOMAIN"/>
</dbReference>
<dbReference type="PANTHER" id="PTHR45926">
    <property type="entry name" value="OSJNBA0053K19.4 PROTEIN"/>
    <property type="match status" value="1"/>
</dbReference>
<feature type="domain" description="NET" evidence="7">
    <location>
        <begin position="413"/>
        <end position="494"/>
    </location>
</feature>
<feature type="compositionally biased region" description="Polar residues" evidence="5">
    <location>
        <begin position="388"/>
        <end position="406"/>
    </location>
</feature>
<reference evidence="8 9" key="1">
    <citation type="submission" date="2020-09" db="EMBL/GenBank/DDBJ databases">
        <title>De no assembly of potato wild relative species, Solanum commersonii.</title>
        <authorList>
            <person name="Cho K."/>
        </authorList>
    </citation>
    <scope>NUCLEOTIDE SEQUENCE [LARGE SCALE GENOMIC DNA]</scope>
    <source>
        <strain evidence="8">LZ3.2</strain>
        <tissue evidence="8">Leaf</tissue>
    </source>
</reference>
<dbReference type="PROSITE" id="PS51525">
    <property type="entry name" value="NET"/>
    <property type="match status" value="1"/>
</dbReference>
<feature type="region of interest" description="Disordered" evidence="5">
    <location>
        <begin position="1"/>
        <end position="25"/>
    </location>
</feature>
<feature type="compositionally biased region" description="Basic and acidic residues" evidence="5">
    <location>
        <begin position="496"/>
        <end position="508"/>
    </location>
</feature>
<feature type="region of interest" description="Disordered" evidence="5">
    <location>
        <begin position="358"/>
        <end position="433"/>
    </location>
</feature>
<dbReference type="PROSITE" id="PS50014">
    <property type="entry name" value="BROMODOMAIN_2"/>
    <property type="match status" value="1"/>
</dbReference>
<feature type="region of interest" description="Disordered" evidence="5">
    <location>
        <begin position="493"/>
        <end position="583"/>
    </location>
</feature>
<feature type="compositionally biased region" description="Low complexity" evidence="5">
    <location>
        <begin position="549"/>
        <end position="575"/>
    </location>
</feature>
<dbReference type="SUPFAM" id="SSF47370">
    <property type="entry name" value="Bromodomain"/>
    <property type="match status" value="1"/>
</dbReference>
<feature type="compositionally biased region" description="Basic and acidic residues" evidence="5">
    <location>
        <begin position="523"/>
        <end position="533"/>
    </location>
</feature>
<dbReference type="EMBL" id="JACXVP010000010">
    <property type="protein sequence ID" value="KAG5579142.1"/>
    <property type="molecule type" value="Genomic_DNA"/>
</dbReference>
<dbReference type="Pfam" id="PF17035">
    <property type="entry name" value="BET"/>
    <property type="match status" value="1"/>
</dbReference>
<gene>
    <name evidence="8" type="ORF">H5410_049769</name>
</gene>
<feature type="domain" description="Bromo" evidence="6">
    <location>
        <begin position="255"/>
        <end position="327"/>
    </location>
</feature>
<evidence type="ECO:0000313" key="9">
    <source>
        <dbReference type="Proteomes" id="UP000824120"/>
    </source>
</evidence>
<dbReference type="AlphaFoldDB" id="A0A9J5WW14"/>
<proteinExistence type="predicted"/>
<feature type="compositionally biased region" description="Polar residues" evidence="5">
    <location>
        <begin position="358"/>
        <end position="367"/>
    </location>
</feature>
<dbReference type="InterPro" id="IPR036427">
    <property type="entry name" value="Bromodomain-like_sf"/>
</dbReference>
<dbReference type="InterPro" id="IPR001487">
    <property type="entry name" value="Bromodomain"/>
</dbReference>
<dbReference type="InterPro" id="IPR038336">
    <property type="entry name" value="NET_sf"/>
</dbReference>
<dbReference type="OrthoDB" id="21449at2759"/>
<evidence type="ECO:0000256" key="3">
    <source>
        <dbReference type="ARBA" id="ARBA00023163"/>
    </source>
</evidence>
<dbReference type="InterPro" id="IPR027353">
    <property type="entry name" value="NET_dom"/>
</dbReference>
<keyword evidence="3" id="KW-0804">Transcription</keyword>
<evidence type="ECO:0000259" key="7">
    <source>
        <dbReference type="PROSITE" id="PS51525"/>
    </source>
</evidence>
<feature type="region of interest" description="Disordered" evidence="5">
    <location>
        <begin position="208"/>
        <end position="237"/>
    </location>
</feature>
<evidence type="ECO:0000256" key="1">
    <source>
        <dbReference type="ARBA" id="ARBA00023015"/>
    </source>
</evidence>
<dbReference type="CDD" id="cd05506">
    <property type="entry name" value="Bromo_plant1"/>
    <property type="match status" value="1"/>
</dbReference>
<feature type="compositionally biased region" description="Polar residues" evidence="5">
    <location>
        <begin position="1"/>
        <end position="22"/>
    </location>
</feature>
<feature type="compositionally biased region" description="Polar residues" evidence="5">
    <location>
        <begin position="534"/>
        <end position="548"/>
    </location>
</feature>
<keyword evidence="1" id="KW-0805">Transcription regulation</keyword>
<dbReference type="Gene3D" id="1.20.920.10">
    <property type="entry name" value="Bromodomain-like"/>
    <property type="match status" value="1"/>
</dbReference>
<dbReference type="SMART" id="SM00297">
    <property type="entry name" value="BROMO"/>
    <property type="match status" value="1"/>
</dbReference>
<evidence type="ECO:0000256" key="2">
    <source>
        <dbReference type="ARBA" id="ARBA00023117"/>
    </source>
</evidence>
<dbReference type="Proteomes" id="UP000824120">
    <property type="component" value="Chromosome 10"/>
</dbReference>